<dbReference type="Pfam" id="PF00853">
    <property type="entry name" value="Runt"/>
    <property type="match status" value="1"/>
</dbReference>
<gene>
    <name evidence="7" type="ORF">KQX54_018642</name>
</gene>
<evidence type="ECO:0000313" key="7">
    <source>
        <dbReference type="EMBL" id="KAH0547314.1"/>
    </source>
</evidence>
<keyword evidence="4" id="KW-0539">Nucleus</keyword>
<evidence type="ECO:0000256" key="4">
    <source>
        <dbReference type="ARBA" id="ARBA00023242"/>
    </source>
</evidence>
<evidence type="ECO:0000256" key="1">
    <source>
        <dbReference type="ARBA" id="ARBA00004123"/>
    </source>
</evidence>
<feature type="region of interest" description="Disordered" evidence="5">
    <location>
        <begin position="1"/>
        <end position="78"/>
    </location>
</feature>
<dbReference type="GO" id="GO:0000978">
    <property type="term" value="F:RNA polymerase II cis-regulatory region sequence-specific DNA binding"/>
    <property type="evidence" value="ECO:0007669"/>
    <property type="project" value="TreeGrafter"/>
</dbReference>
<dbReference type="Proteomes" id="UP000826195">
    <property type="component" value="Unassembled WGS sequence"/>
</dbReference>
<dbReference type="EMBL" id="JAHXZJ010002237">
    <property type="protein sequence ID" value="KAH0547314.1"/>
    <property type="molecule type" value="Genomic_DNA"/>
</dbReference>
<reference evidence="7 8" key="1">
    <citation type="journal article" date="2021" name="J. Hered.">
        <title>A chromosome-level genome assembly of the parasitoid wasp, Cotesia glomerata (Hymenoptera: Braconidae).</title>
        <authorList>
            <person name="Pinto B.J."/>
            <person name="Weis J.J."/>
            <person name="Gamble T."/>
            <person name="Ode P.J."/>
            <person name="Paul R."/>
            <person name="Zaspel J.M."/>
        </authorList>
    </citation>
    <scope>NUCLEOTIDE SEQUENCE [LARGE SCALE GENOMIC DNA]</scope>
    <source>
        <strain evidence="7">CgM1</strain>
    </source>
</reference>
<feature type="domain" description="Runt" evidence="6">
    <location>
        <begin position="96"/>
        <end position="211"/>
    </location>
</feature>
<protein>
    <recommendedName>
        <fullName evidence="6">Runt domain-containing protein</fullName>
    </recommendedName>
</protein>
<sequence length="211" mass="21621">MDIFGRCNGPGSGGTTVTGTTSIRSGTVVPSSSVASVADSSGGVSASESAEGPGSTSRMQLTGASAPGTAASPESGVSPLADAYTKMTTDILTERTLGDFVSEHPGELVKTGSPHLVCTVLPAHWRSNKTLPVAFKVVALGEVGDGTLVTVRAGNDENCCAELRNSTALMKNQVAKFNDLRFVGRSGRGRISTLFFPYRSSRSANSSSGTE</sequence>
<dbReference type="GO" id="GO:0000981">
    <property type="term" value="F:DNA-binding transcription factor activity, RNA polymerase II-specific"/>
    <property type="evidence" value="ECO:0007669"/>
    <property type="project" value="TreeGrafter"/>
</dbReference>
<dbReference type="PRINTS" id="PR00967">
    <property type="entry name" value="ONCOGENEAML1"/>
</dbReference>
<name>A0AAV7I7M6_COTGL</name>
<keyword evidence="8" id="KW-1185">Reference proteome</keyword>
<dbReference type="SUPFAM" id="SSF49417">
    <property type="entry name" value="p53-like transcription factors"/>
    <property type="match status" value="1"/>
</dbReference>
<dbReference type="PROSITE" id="PS51062">
    <property type="entry name" value="RUNT"/>
    <property type="match status" value="1"/>
</dbReference>
<evidence type="ECO:0000259" key="6">
    <source>
        <dbReference type="PROSITE" id="PS51062"/>
    </source>
</evidence>
<evidence type="ECO:0000256" key="2">
    <source>
        <dbReference type="ARBA" id="ARBA00023015"/>
    </source>
</evidence>
<dbReference type="GO" id="GO:0005524">
    <property type="term" value="F:ATP binding"/>
    <property type="evidence" value="ECO:0007669"/>
    <property type="project" value="InterPro"/>
</dbReference>
<evidence type="ECO:0000313" key="8">
    <source>
        <dbReference type="Proteomes" id="UP000826195"/>
    </source>
</evidence>
<dbReference type="Gene3D" id="2.60.40.720">
    <property type="match status" value="1"/>
</dbReference>
<dbReference type="AlphaFoldDB" id="A0AAV7I7M6"/>
<proteinExistence type="predicted"/>
<keyword evidence="2" id="KW-0805">Transcription regulation</keyword>
<dbReference type="InterPro" id="IPR000040">
    <property type="entry name" value="AML1_Runt"/>
</dbReference>
<comment type="subcellular location">
    <subcellularLocation>
        <location evidence="1">Nucleus</location>
    </subcellularLocation>
</comment>
<dbReference type="InterPro" id="IPR008967">
    <property type="entry name" value="p53-like_TF_DNA-bd_sf"/>
</dbReference>
<dbReference type="InterPro" id="IPR013524">
    <property type="entry name" value="Runt_dom"/>
</dbReference>
<dbReference type="InterPro" id="IPR012346">
    <property type="entry name" value="p53/RUNT-type_TF_DNA-bd_sf"/>
</dbReference>
<keyword evidence="3" id="KW-0804">Transcription</keyword>
<comment type="caution">
    <text evidence="7">The sequence shown here is derived from an EMBL/GenBank/DDBJ whole genome shotgun (WGS) entry which is preliminary data.</text>
</comment>
<dbReference type="PANTHER" id="PTHR11950">
    <property type="entry name" value="RUNT RELATED"/>
    <property type="match status" value="1"/>
</dbReference>
<accession>A0AAV7I7M6</accession>
<dbReference type="GO" id="GO:0005634">
    <property type="term" value="C:nucleus"/>
    <property type="evidence" value="ECO:0007669"/>
    <property type="project" value="UniProtKB-SubCell"/>
</dbReference>
<feature type="compositionally biased region" description="Low complexity" evidence="5">
    <location>
        <begin position="17"/>
        <end position="57"/>
    </location>
</feature>
<dbReference type="PANTHER" id="PTHR11950:SF50">
    <property type="entry name" value="RUNT RELATED A, ISOFORM D"/>
    <property type="match status" value="1"/>
</dbReference>
<evidence type="ECO:0000256" key="5">
    <source>
        <dbReference type="SAM" id="MobiDB-lite"/>
    </source>
</evidence>
<organism evidence="7 8">
    <name type="scientific">Cotesia glomerata</name>
    <name type="common">Lepidopteran parasitic wasp</name>
    <name type="synonym">Apanteles glomeratus</name>
    <dbReference type="NCBI Taxonomy" id="32391"/>
    <lineage>
        <taxon>Eukaryota</taxon>
        <taxon>Metazoa</taxon>
        <taxon>Ecdysozoa</taxon>
        <taxon>Arthropoda</taxon>
        <taxon>Hexapoda</taxon>
        <taxon>Insecta</taxon>
        <taxon>Pterygota</taxon>
        <taxon>Neoptera</taxon>
        <taxon>Endopterygota</taxon>
        <taxon>Hymenoptera</taxon>
        <taxon>Apocrita</taxon>
        <taxon>Ichneumonoidea</taxon>
        <taxon>Braconidae</taxon>
        <taxon>Microgastrinae</taxon>
        <taxon>Cotesia</taxon>
    </lineage>
</organism>
<evidence type="ECO:0000256" key="3">
    <source>
        <dbReference type="ARBA" id="ARBA00023163"/>
    </source>
</evidence>